<keyword evidence="2" id="KW-0677">Repeat</keyword>
<evidence type="ECO:0000256" key="4">
    <source>
        <dbReference type="ARBA" id="ARBA00040563"/>
    </source>
</evidence>
<reference evidence="6" key="1">
    <citation type="submission" date="2022-07" db="EMBL/GenBank/DDBJ databases">
        <title>Phylogenomic reconstructions and comparative analyses of Kickxellomycotina fungi.</title>
        <authorList>
            <person name="Reynolds N.K."/>
            <person name="Stajich J.E."/>
            <person name="Barry K."/>
            <person name="Grigoriev I.V."/>
            <person name="Crous P."/>
            <person name="Smith M.E."/>
        </authorList>
    </citation>
    <scope>NUCLEOTIDE SEQUENCE</scope>
    <source>
        <strain evidence="6">BCRC 34297</strain>
    </source>
</reference>
<gene>
    <name evidence="6" type="primary">GNB1L</name>
    <name evidence="6" type="ORF">GGI19_002988</name>
</gene>
<dbReference type="PANTHER" id="PTHR19854">
    <property type="entry name" value="TRANSDUCIN BETA-LIKE 3"/>
    <property type="match status" value="1"/>
</dbReference>
<dbReference type="PROSITE" id="PS50294">
    <property type="entry name" value="WD_REPEATS_REGION"/>
    <property type="match status" value="1"/>
</dbReference>
<evidence type="ECO:0000256" key="5">
    <source>
        <dbReference type="PROSITE-ProRule" id="PRU00221"/>
    </source>
</evidence>
<evidence type="ECO:0000256" key="3">
    <source>
        <dbReference type="ARBA" id="ARBA00037931"/>
    </source>
</evidence>
<sequence length="364" mass="39338">MLQPDFVFRGHLAAVNSVCFFSDDRLLVSGDQDGHLIVWNMMLKRQLAKVTGAHTAAILTVCGLGTDTIVSQGRDNKLCIWTLIASEFSGELRLIKSLAVDSMNFCKFSYATILGSSWIAFLVDAGAGEACLLDVSSGEQHSLNIGHKSRTKAGSRDDSPMCIKLVASASGDGESQKLELFVGYESNMLQQFGINTSDSKLSAVLKRSVTTVHTEPIMSLDYDSQRQLVYTCAADNKVCCYAADGSRFKEHAAAVELKNPGSSEIHCFSVLALVTVASWDYAVHLLTSDLEPTTSIAFHRAALTSVDVSTLSTAGADGIADEYVRQRWNSRSRWMAVASRDARISLWDIGAILADARSCGGVNT</sequence>
<accession>A0A9W8GUN4</accession>
<dbReference type="Proteomes" id="UP001140011">
    <property type="component" value="Unassembled WGS sequence"/>
</dbReference>
<dbReference type="EMBL" id="JANBUH010000174">
    <property type="protein sequence ID" value="KAJ2753632.1"/>
    <property type="molecule type" value="Genomic_DNA"/>
</dbReference>
<keyword evidence="7" id="KW-1185">Reference proteome</keyword>
<proteinExistence type="inferred from homology"/>
<dbReference type="Pfam" id="PF00400">
    <property type="entry name" value="WD40"/>
    <property type="match status" value="3"/>
</dbReference>
<evidence type="ECO:0000256" key="2">
    <source>
        <dbReference type="ARBA" id="ARBA00022737"/>
    </source>
</evidence>
<dbReference type="AlphaFoldDB" id="A0A9W8GUN4"/>
<name>A0A9W8GUN4_9FUNG</name>
<protein>
    <recommendedName>
        <fullName evidence="4">ASTRA-associated protein 1</fullName>
    </recommendedName>
</protein>
<dbReference type="InterPro" id="IPR036322">
    <property type="entry name" value="WD40_repeat_dom_sf"/>
</dbReference>
<dbReference type="Gene3D" id="2.130.10.10">
    <property type="entry name" value="YVTN repeat-like/Quinoprotein amine dehydrogenase"/>
    <property type="match status" value="2"/>
</dbReference>
<organism evidence="6 7">
    <name type="scientific">Coemansia pectinata</name>
    <dbReference type="NCBI Taxonomy" id="1052879"/>
    <lineage>
        <taxon>Eukaryota</taxon>
        <taxon>Fungi</taxon>
        <taxon>Fungi incertae sedis</taxon>
        <taxon>Zoopagomycota</taxon>
        <taxon>Kickxellomycotina</taxon>
        <taxon>Kickxellomycetes</taxon>
        <taxon>Kickxellales</taxon>
        <taxon>Kickxellaceae</taxon>
        <taxon>Coemansia</taxon>
    </lineage>
</organism>
<evidence type="ECO:0000313" key="6">
    <source>
        <dbReference type="EMBL" id="KAJ2753632.1"/>
    </source>
</evidence>
<evidence type="ECO:0000313" key="7">
    <source>
        <dbReference type="Proteomes" id="UP001140011"/>
    </source>
</evidence>
<keyword evidence="1 5" id="KW-0853">WD repeat</keyword>
<dbReference type="InterPro" id="IPR001680">
    <property type="entry name" value="WD40_rpt"/>
</dbReference>
<feature type="repeat" description="WD" evidence="5">
    <location>
        <begin position="8"/>
        <end position="49"/>
    </location>
</feature>
<dbReference type="PROSITE" id="PS00678">
    <property type="entry name" value="WD_REPEATS_1"/>
    <property type="match status" value="1"/>
</dbReference>
<comment type="caution">
    <text evidence="6">The sequence shown here is derived from an EMBL/GenBank/DDBJ whole genome shotgun (WGS) entry which is preliminary data.</text>
</comment>
<dbReference type="SMART" id="SM00320">
    <property type="entry name" value="WD40"/>
    <property type="match status" value="4"/>
</dbReference>
<dbReference type="OrthoDB" id="7668193at2759"/>
<dbReference type="InterPro" id="IPR019775">
    <property type="entry name" value="WD40_repeat_CS"/>
</dbReference>
<dbReference type="PANTHER" id="PTHR19854:SF1">
    <property type="entry name" value="GUANINE NUCLEOTIDE-BINDING PROTEIN SUBUNIT BETA-LIKE PROTEIN 1"/>
    <property type="match status" value="1"/>
</dbReference>
<dbReference type="PROSITE" id="PS50082">
    <property type="entry name" value="WD_REPEATS_2"/>
    <property type="match status" value="1"/>
</dbReference>
<comment type="similarity">
    <text evidence="3">Belongs to the WD repeat ASA1 family.</text>
</comment>
<evidence type="ECO:0000256" key="1">
    <source>
        <dbReference type="ARBA" id="ARBA00022574"/>
    </source>
</evidence>
<dbReference type="SUPFAM" id="SSF50978">
    <property type="entry name" value="WD40 repeat-like"/>
    <property type="match status" value="1"/>
</dbReference>
<dbReference type="InterPro" id="IPR015943">
    <property type="entry name" value="WD40/YVTN_repeat-like_dom_sf"/>
</dbReference>